<evidence type="ECO:0008006" key="4">
    <source>
        <dbReference type="Google" id="ProtNLM"/>
    </source>
</evidence>
<feature type="region of interest" description="Disordered" evidence="1">
    <location>
        <begin position="329"/>
        <end position="376"/>
    </location>
</feature>
<evidence type="ECO:0000256" key="1">
    <source>
        <dbReference type="SAM" id="MobiDB-lite"/>
    </source>
</evidence>
<evidence type="ECO:0000313" key="2">
    <source>
        <dbReference type="EMBL" id="MCA9727774.1"/>
    </source>
</evidence>
<reference evidence="2" key="1">
    <citation type="submission" date="2020-04" db="EMBL/GenBank/DDBJ databases">
        <authorList>
            <person name="Zhang T."/>
        </authorList>
    </citation>
    <scope>NUCLEOTIDE SEQUENCE</scope>
    <source>
        <strain evidence="2">HKST-UBA01</strain>
    </source>
</reference>
<proteinExistence type="predicted"/>
<name>A0A956LY81_UNCEI</name>
<gene>
    <name evidence="2" type="ORF">KC729_08835</name>
</gene>
<organism evidence="2 3">
    <name type="scientific">Eiseniibacteriota bacterium</name>
    <dbReference type="NCBI Taxonomy" id="2212470"/>
    <lineage>
        <taxon>Bacteria</taxon>
        <taxon>Candidatus Eiseniibacteriota</taxon>
    </lineage>
</organism>
<dbReference type="Proteomes" id="UP000697710">
    <property type="component" value="Unassembled WGS sequence"/>
</dbReference>
<dbReference type="EMBL" id="JAGQHR010000234">
    <property type="protein sequence ID" value="MCA9727774.1"/>
    <property type="molecule type" value="Genomic_DNA"/>
</dbReference>
<reference evidence="2" key="2">
    <citation type="journal article" date="2021" name="Microbiome">
        <title>Successional dynamics and alternative stable states in a saline activated sludge microbial community over 9 years.</title>
        <authorList>
            <person name="Wang Y."/>
            <person name="Ye J."/>
            <person name="Ju F."/>
            <person name="Liu L."/>
            <person name="Boyd J.A."/>
            <person name="Deng Y."/>
            <person name="Parks D.H."/>
            <person name="Jiang X."/>
            <person name="Yin X."/>
            <person name="Woodcroft B.J."/>
            <person name="Tyson G.W."/>
            <person name="Hugenholtz P."/>
            <person name="Polz M.F."/>
            <person name="Zhang T."/>
        </authorList>
    </citation>
    <scope>NUCLEOTIDE SEQUENCE</scope>
    <source>
        <strain evidence="2">HKST-UBA01</strain>
    </source>
</reference>
<dbReference type="AlphaFoldDB" id="A0A956LY81"/>
<sequence>MSGHRVVDADSLRYQLPRGWIDPSTFVLRRGETTLSRGIDFLLDPRRGTLRLLRGFETGDTVSFRYRAFPLAVLDEYRLHRPYHGADSTQFVVETPLQETDDASFGRLQIAGSKTFSVEVGSQQDLALKQSLDLNVRGMIGKNVRVNAVLTDRDTPLQPEGTSTQLDELDRVLVEVEGPRARMTLGDYLLQLPPSDFARFQRQLKGVQGEVRPESVRLFAAGASSPGEFRSVEFLGVEGKQGPYDLGENNATVTVPVVAGSETVWLEGRRLTRGEDADYIIDYAEGTLTFTGRDPITAYSRIAVDYQLAVDSYARTVYSASIGAGASPDPDALAGAGDDGFGGPGSSEPTAPSRFGEGGPGLSVDPRATGNGQVRSGSGVRATWIVERDDRHDPLGLPFSEEQLAALREAGDRPSDALRSGIVFVGPGLGSYDQVFVDTLATAFFVYTGPDSGSYEVRFEPVGENEGTYSDTTDVDGTPYYVFVGEKNGDFVPGREIARPQSTAILAVAGITELGAHLGLRSEVAVSDHDANTFSSRDDGDNQGVAASAELVSRGLSLGGSRLRLAGRWRQVDARFRSLDRLNPSYYALDWNVDPARLEMGDRRFGFDTTWEAARTRLVLSLESLENRKDFDARRATLDAGAQRGHLDLAARVLRAFSHDTSPESAGRGLRARDQVRVTWLGPWVSTEGRYRHEETRQGTGDERRGSFYHESAFRLGSGRRWEALRLSMELTRRDTYSRSGARSQLQDIGRTGSASAEWRRPGGSYLAGSFTRRELEPKDERPRVTSDLGQVRWLERAGDGLFQQETRLELSTAVERRRIERIEFVGESAGHYDSLGVYQGIGDYEVFLREESDPSRVQRIDASFRTEADLSRRGDAEGPWLRRALSTARLVHSWTARIETERPTSYLWPRVLPVLLGRRALSLVDVRMRADLSLLPAARWASPRLTGEERRFSRAPTSGLREESLYRLFGLRLRSRPAQRWSADLEIERDRDQRTVTAATGGGRTGWTSTRVASEHEVGLWRRLSGLLRGSGRWRDRIGGEESAVVSELSPALVFSPQSRGRIELRTTRTWVERRAGSGRASRDLEVPGWVSRAVATVQLRDALDLSFSFRETRPDDGRTIRDARTELRATF</sequence>
<accession>A0A956LY81</accession>
<evidence type="ECO:0000313" key="3">
    <source>
        <dbReference type="Proteomes" id="UP000697710"/>
    </source>
</evidence>
<protein>
    <recommendedName>
        <fullName evidence="4">Gliding motility protein SprA N-terminal domain-containing protein</fullName>
    </recommendedName>
</protein>
<comment type="caution">
    <text evidence="2">The sequence shown here is derived from an EMBL/GenBank/DDBJ whole genome shotgun (WGS) entry which is preliminary data.</text>
</comment>